<evidence type="ECO:0000313" key="2">
    <source>
        <dbReference type="EMBL" id="VDK88799.1"/>
    </source>
</evidence>
<dbReference type="AlphaFoldDB" id="A0A3P6TZB1"/>
<dbReference type="OrthoDB" id="5868124at2759"/>
<protein>
    <submittedName>
        <fullName evidence="2">Uncharacterized protein</fullName>
    </submittedName>
</protein>
<name>A0A3P6TZB1_LITSI</name>
<sequence length="166" mass="18915">MTYYFHRVQETIKHNSIKSSYTMATVIPGEASETDDDGDSGGGDGNDLNEISMKHANSIIEKNSEIRNRDLNDVQQQLSWSVHVDEKLENRWRSLGHNTIKLAERQAFPQRKQFGNLKQNLSNTQRALQAISSTFRQAAENLRRVEWNLSLLQEGAKLIPNFSSVL</sequence>
<feature type="region of interest" description="Disordered" evidence="1">
    <location>
        <begin position="29"/>
        <end position="50"/>
    </location>
</feature>
<organism evidence="2 3">
    <name type="scientific">Litomosoides sigmodontis</name>
    <name type="common">Filarial nematode worm</name>
    <dbReference type="NCBI Taxonomy" id="42156"/>
    <lineage>
        <taxon>Eukaryota</taxon>
        <taxon>Metazoa</taxon>
        <taxon>Ecdysozoa</taxon>
        <taxon>Nematoda</taxon>
        <taxon>Chromadorea</taxon>
        <taxon>Rhabditida</taxon>
        <taxon>Spirurina</taxon>
        <taxon>Spiruromorpha</taxon>
        <taxon>Filarioidea</taxon>
        <taxon>Onchocercidae</taxon>
        <taxon>Litomosoides</taxon>
    </lineage>
</organism>
<dbReference type="Proteomes" id="UP000277928">
    <property type="component" value="Unassembled WGS sequence"/>
</dbReference>
<accession>A0A3P6TZB1</accession>
<gene>
    <name evidence="2" type="ORF">NLS_LOCUS8839</name>
</gene>
<proteinExistence type="predicted"/>
<dbReference type="Pfam" id="PF15753">
    <property type="entry name" value="BLOC1S3"/>
    <property type="match status" value="1"/>
</dbReference>
<dbReference type="EMBL" id="UYRX01001228">
    <property type="protein sequence ID" value="VDK88799.1"/>
    <property type="molecule type" value="Genomic_DNA"/>
</dbReference>
<dbReference type="InterPro" id="IPR017245">
    <property type="entry name" value="BLOC-1_complex_su-3"/>
</dbReference>
<reference evidence="2 3" key="1">
    <citation type="submission" date="2018-08" db="EMBL/GenBank/DDBJ databases">
        <authorList>
            <person name="Laetsch R D."/>
            <person name="Stevens L."/>
            <person name="Kumar S."/>
            <person name="Blaxter L. M."/>
        </authorList>
    </citation>
    <scope>NUCLEOTIDE SEQUENCE [LARGE SCALE GENOMIC DNA]</scope>
</reference>
<evidence type="ECO:0000256" key="1">
    <source>
        <dbReference type="SAM" id="MobiDB-lite"/>
    </source>
</evidence>
<evidence type="ECO:0000313" key="3">
    <source>
        <dbReference type="Proteomes" id="UP000277928"/>
    </source>
</evidence>
<keyword evidence="3" id="KW-1185">Reference proteome</keyword>
<dbReference type="OMA" id="CNDYNES"/>